<comment type="similarity">
    <text evidence="1">Belongs to the esterase D family.</text>
</comment>
<evidence type="ECO:0000313" key="4">
    <source>
        <dbReference type="Proteomes" id="UP000192140"/>
    </source>
</evidence>
<dbReference type="AlphaFoldDB" id="A0A1S7TVC5"/>
<proteinExistence type="inferred from homology"/>
<dbReference type="Proteomes" id="UP000192140">
    <property type="component" value="Unassembled WGS sequence"/>
</dbReference>
<keyword evidence="4" id="KW-1185">Reference proteome</keyword>
<dbReference type="GO" id="GO:0016788">
    <property type="term" value="F:hydrolase activity, acting on ester bonds"/>
    <property type="evidence" value="ECO:0007669"/>
    <property type="project" value="TreeGrafter"/>
</dbReference>
<reference evidence="3" key="1">
    <citation type="submission" date="2016-01" db="EMBL/GenBank/DDBJ databases">
        <authorList>
            <person name="Regsiter A."/>
            <person name="william w."/>
        </authorList>
    </citation>
    <scope>NUCLEOTIDE SEQUENCE</scope>
    <source>
        <strain evidence="3">NCPPB 1641</strain>
    </source>
</reference>
<evidence type="ECO:0000256" key="1">
    <source>
        <dbReference type="ARBA" id="ARBA00005622"/>
    </source>
</evidence>
<name>A0A1S7TVC5_9HYPH</name>
<dbReference type="InterPro" id="IPR000801">
    <property type="entry name" value="Esterase-like"/>
</dbReference>
<comment type="caution">
    <text evidence="3">The sequence shown here is derived from an EMBL/GenBank/DDBJ whole genome shotgun (WGS) entry which is preliminary data.</text>
</comment>
<dbReference type="PANTHER" id="PTHR40841:SF2">
    <property type="entry name" value="SIDEROPHORE-DEGRADING ESTERASE (EUROFUNG)"/>
    <property type="match status" value="1"/>
</dbReference>
<dbReference type="PANTHER" id="PTHR40841">
    <property type="entry name" value="SIDEROPHORE TRIACETYLFUSARININE C ESTERASE"/>
    <property type="match status" value="1"/>
</dbReference>
<organism evidence="3 4">
    <name type="scientific">Agrobacterium deltaense NCPPB 1641</name>
    <dbReference type="NCBI Taxonomy" id="1183425"/>
    <lineage>
        <taxon>Bacteria</taxon>
        <taxon>Pseudomonadati</taxon>
        <taxon>Pseudomonadota</taxon>
        <taxon>Alphaproteobacteria</taxon>
        <taxon>Hyphomicrobiales</taxon>
        <taxon>Rhizobiaceae</taxon>
        <taxon>Rhizobium/Agrobacterium group</taxon>
        <taxon>Agrobacterium</taxon>
    </lineage>
</organism>
<evidence type="ECO:0000256" key="2">
    <source>
        <dbReference type="ARBA" id="ARBA00022801"/>
    </source>
</evidence>
<dbReference type="InterPro" id="IPR052558">
    <property type="entry name" value="Siderophore_Hydrolase_D"/>
</dbReference>
<accession>A0A1S7TVC5</accession>
<dbReference type="Pfam" id="PF00756">
    <property type="entry name" value="Esterase"/>
    <property type="match status" value="1"/>
</dbReference>
<evidence type="ECO:0000313" key="3">
    <source>
        <dbReference type="EMBL" id="CVI58501.1"/>
    </source>
</evidence>
<dbReference type="SUPFAM" id="SSF53474">
    <property type="entry name" value="alpha/beta-Hydrolases"/>
    <property type="match status" value="1"/>
</dbReference>
<keyword evidence="2" id="KW-0378">Hydrolase</keyword>
<dbReference type="EMBL" id="FCNP01000033">
    <property type="protein sequence ID" value="CVI58501.1"/>
    <property type="molecule type" value="Genomic_DNA"/>
</dbReference>
<dbReference type="RefSeq" id="WP_162936054.1">
    <property type="nucleotide sequence ID" value="NZ_LT009776.1"/>
</dbReference>
<protein>
    <submittedName>
        <fullName evidence="3">Esterase</fullName>
    </submittedName>
</protein>
<sequence length="279" mass="30898">MSEWQPVELPAARTFEIQSRRTGENYRILIRLPPGPPPKAGYPALWMLDGDASFPLIFSQPAHGLFQVPAASSAGLTIAIGFPGGSPFDAPARARNYTPRPDRETGDMVSVDFGGSEDFLHFIAEELRASLSELYPLDPTRQTLFGFSYGGLFAVHTLLSCPKYFQRYWAASPSLWFSDFMMMRQMRGNAVTGSAERLVITVGKDEQYAEHALPAGRQEHLSRRAMVDNAVEAAGLIARANPDLRVDLTVAADHDHLDMLMHGARRVRAMAFDELEPCD</sequence>
<gene>
    <name evidence="3" type="ORF">AGR7A_Lc120116</name>
</gene>
<dbReference type="InterPro" id="IPR029058">
    <property type="entry name" value="AB_hydrolase_fold"/>
</dbReference>
<dbReference type="Gene3D" id="3.40.50.1820">
    <property type="entry name" value="alpha/beta hydrolase"/>
    <property type="match status" value="1"/>
</dbReference>